<evidence type="ECO:0000256" key="2">
    <source>
        <dbReference type="ARBA" id="ARBA00023002"/>
    </source>
</evidence>
<sequence length="306" mass="34571">MLVLVTGVTGNLGLHLIESLSSRGHKVRGLGRSPDKLTEEQRSKLESFAKIQNYWDVDALDRACNGVDAVICAYAGTPVMHLDAQLLLLRAAERAGISRFLAASWNCDWRELQLGMHQSYDACIAFYQQAKLTSTIKPIWLLTGGLTEVYFSVPGHGNFSPAYNGPWDPENKTVDIWGTGHEKWDLTTEKDAAELSAAVIERDDAPEGGFWELHSGAYSPRELAKIYKEVRGIEITFKERGSLDDLRKLAYSMREQKPYNDYYGFIGLFYQLFQLDGTYSLKNLDNEKLKVKTTSMEEFLRQNPDI</sequence>
<dbReference type="Proteomes" id="UP000002489">
    <property type="component" value="Unassembled WGS sequence"/>
</dbReference>
<evidence type="ECO:0000313" key="5">
    <source>
        <dbReference type="Proteomes" id="UP000002489"/>
    </source>
</evidence>
<name>A0A0D2XY82_FUSOF</name>
<dbReference type="SUPFAM" id="SSF51735">
    <property type="entry name" value="NAD(P)-binding Rossmann-fold domains"/>
    <property type="match status" value="1"/>
</dbReference>
<evidence type="ECO:0000259" key="3">
    <source>
        <dbReference type="Pfam" id="PF05368"/>
    </source>
</evidence>
<proteinExistence type="predicted"/>
<dbReference type="InterPro" id="IPR051609">
    <property type="entry name" value="NmrA/Isoflavone_reductase-like"/>
</dbReference>
<dbReference type="GO" id="GO:0016491">
    <property type="term" value="F:oxidoreductase activity"/>
    <property type="evidence" value="ECO:0007669"/>
    <property type="project" value="UniProtKB-KW"/>
</dbReference>
<feature type="domain" description="NmrA-like" evidence="3">
    <location>
        <begin position="2"/>
        <end position="300"/>
    </location>
</feature>
<dbReference type="InterPro" id="IPR036291">
    <property type="entry name" value="NAD(P)-bd_dom_sf"/>
</dbReference>
<protein>
    <recommendedName>
        <fullName evidence="3">NmrA-like domain-containing protein</fullName>
    </recommendedName>
</protein>
<dbReference type="EnsemblFungi" id="FOXG_08953T0">
    <property type="protein sequence ID" value="FOXG_08953P0"/>
    <property type="gene ID" value="FOXG_08953"/>
</dbReference>
<reference evidence="5" key="1">
    <citation type="journal article" date="2012" name="Mol. Plant Microbe Interact.">
        <title>A highly conserved effector in Fusarium oxysporum is required for full virulence on Arabidopsis.</title>
        <authorList>
            <person name="Thatcher L.F."/>
            <person name="Gardiner D.M."/>
            <person name="Kazan K."/>
            <person name="Manners J."/>
        </authorList>
    </citation>
    <scope>NUCLEOTIDE SEQUENCE [LARGE SCALE GENOMIC DNA]</scope>
    <source>
        <strain evidence="5">Fo5176</strain>
    </source>
</reference>
<dbReference type="AlphaFoldDB" id="A0A0D2XY82"/>
<dbReference type="Pfam" id="PF05368">
    <property type="entry name" value="NmrA"/>
    <property type="match status" value="1"/>
</dbReference>
<dbReference type="PANTHER" id="PTHR47706:SF9">
    <property type="entry name" value="NMRA-LIKE DOMAIN-CONTAINING PROTEIN-RELATED"/>
    <property type="match status" value="1"/>
</dbReference>
<dbReference type="InterPro" id="IPR008030">
    <property type="entry name" value="NmrA-like"/>
</dbReference>
<dbReference type="PANTHER" id="PTHR47706">
    <property type="entry name" value="NMRA-LIKE FAMILY PROTEIN"/>
    <property type="match status" value="1"/>
</dbReference>
<reference evidence="4" key="2">
    <citation type="submission" date="2025-08" db="UniProtKB">
        <authorList>
            <consortium name="EnsemblFungi"/>
        </authorList>
    </citation>
    <scope>IDENTIFICATION</scope>
    <source>
        <strain evidence="4">4287 / CBS 123668 / FGSC 9935 / NRRL 34936</strain>
    </source>
</reference>
<dbReference type="Gene3D" id="3.40.50.720">
    <property type="entry name" value="NAD(P)-binding Rossmann-like Domain"/>
    <property type="match status" value="1"/>
</dbReference>
<evidence type="ECO:0000256" key="1">
    <source>
        <dbReference type="ARBA" id="ARBA00022857"/>
    </source>
</evidence>
<organism evidence="4 5">
    <name type="scientific">Fusarium oxysporum (strain Fo5176)</name>
    <name type="common">Fusarium vascular wilt</name>
    <dbReference type="NCBI Taxonomy" id="660025"/>
    <lineage>
        <taxon>Eukaryota</taxon>
        <taxon>Fungi</taxon>
        <taxon>Dikarya</taxon>
        <taxon>Ascomycota</taxon>
        <taxon>Pezizomycotina</taxon>
        <taxon>Sordariomycetes</taxon>
        <taxon>Hypocreomycetidae</taxon>
        <taxon>Hypocreales</taxon>
        <taxon>Nectriaceae</taxon>
        <taxon>Fusarium</taxon>
        <taxon>Fusarium oxysporum species complex</taxon>
    </lineage>
</organism>
<keyword evidence="2" id="KW-0560">Oxidoreductase</keyword>
<keyword evidence="1" id="KW-0521">NADP</keyword>
<gene>
    <name evidence="4" type="primary">28950544</name>
</gene>
<evidence type="ECO:0000313" key="4">
    <source>
        <dbReference type="EnsemblFungi" id="FOXG_08953P0"/>
    </source>
</evidence>
<dbReference type="VEuPathDB" id="FungiDB:FOXG_08953"/>
<accession>A0A0D2XY82</accession>